<comment type="subcellular location">
    <subcellularLocation>
        <location evidence="1">Cytoplasm</location>
        <location evidence="1">Cytoskeleton</location>
    </subcellularLocation>
</comment>
<dbReference type="PROSITE" id="PS51460">
    <property type="entry name" value="GAR"/>
    <property type="match status" value="1"/>
</dbReference>
<evidence type="ECO:0000259" key="6">
    <source>
        <dbReference type="PROSITE" id="PS51460"/>
    </source>
</evidence>
<dbReference type="InterPro" id="IPR036534">
    <property type="entry name" value="GAR_dom_sf"/>
</dbReference>
<feature type="region of interest" description="Disordered" evidence="5">
    <location>
        <begin position="1"/>
        <end position="28"/>
    </location>
</feature>
<dbReference type="Proteomes" id="UP000039865">
    <property type="component" value="Unassembled WGS sequence"/>
</dbReference>
<keyword evidence="3" id="KW-0206">Cytoskeleton</keyword>
<evidence type="ECO:0000256" key="3">
    <source>
        <dbReference type="ARBA" id="ARBA00023212"/>
    </source>
</evidence>
<proteinExistence type="predicted"/>
<evidence type="ECO:0000256" key="5">
    <source>
        <dbReference type="SAM" id="MobiDB-lite"/>
    </source>
</evidence>
<evidence type="ECO:0000256" key="2">
    <source>
        <dbReference type="ARBA" id="ARBA00022490"/>
    </source>
</evidence>
<dbReference type="InParanoid" id="A0A078AUB8"/>
<evidence type="ECO:0000256" key="1">
    <source>
        <dbReference type="ARBA" id="ARBA00004245"/>
    </source>
</evidence>
<evidence type="ECO:0000313" key="8">
    <source>
        <dbReference type="Proteomes" id="UP000039865"/>
    </source>
</evidence>
<accession>A0A078AUB8</accession>
<feature type="coiled-coil region" evidence="4">
    <location>
        <begin position="190"/>
        <end position="266"/>
    </location>
</feature>
<dbReference type="EMBL" id="CCKQ01013889">
    <property type="protein sequence ID" value="CDW85596.1"/>
    <property type="molecule type" value="Genomic_DNA"/>
</dbReference>
<organism evidence="7 8">
    <name type="scientific">Stylonychia lemnae</name>
    <name type="common">Ciliate</name>
    <dbReference type="NCBI Taxonomy" id="5949"/>
    <lineage>
        <taxon>Eukaryota</taxon>
        <taxon>Sar</taxon>
        <taxon>Alveolata</taxon>
        <taxon>Ciliophora</taxon>
        <taxon>Intramacronucleata</taxon>
        <taxon>Spirotrichea</taxon>
        <taxon>Stichotrichia</taxon>
        <taxon>Sporadotrichida</taxon>
        <taxon>Oxytrichidae</taxon>
        <taxon>Stylonychinae</taxon>
        <taxon>Stylonychia</taxon>
    </lineage>
</organism>
<keyword evidence="4" id="KW-0175">Coiled coil</keyword>
<dbReference type="GO" id="GO:0008017">
    <property type="term" value="F:microtubule binding"/>
    <property type="evidence" value="ECO:0007669"/>
    <property type="project" value="InterPro"/>
</dbReference>
<feature type="compositionally biased region" description="Polar residues" evidence="5">
    <location>
        <begin position="1"/>
        <end position="16"/>
    </location>
</feature>
<dbReference type="Pfam" id="PF02187">
    <property type="entry name" value="GAS2"/>
    <property type="match status" value="1"/>
</dbReference>
<keyword evidence="8" id="KW-1185">Reference proteome</keyword>
<dbReference type="SUPFAM" id="SSF143575">
    <property type="entry name" value="GAS2 domain-like"/>
    <property type="match status" value="1"/>
</dbReference>
<feature type="coiled-coil region" evidence="4">
    <location>
        <begin position="120"/>
        <end position="147"/>
    </location>
</feature>
<evidence type="ECO:0000313" key="7">
    <source>
        <dbReference type="EMBL" id="CDW85596.1"/>
    </source>
</evidence>
<dbReference type="Gene3D" id="3.30.920.20">
    <property type="entry name" value="Gas2-like domain"/>
    <property type="match status" value="1"/>
</dbReference>
<protein>
    <submittedName>
        <fullName evidence="7">Gas2 domain containing protein</fullName>
    </submittedName>
</protein>
<sequence length="385" mass="44921">MSTNKSKTASPTRRSQTINNNGTNKTNIQLSIDNSRQDFVLMDKDLLRGLSEKEVEIEHLKTTVIGLNTKVEVIRDMEQDVVNSQTITKNSEIKRVELQTFIKTTSIQIQEDAQKNKQFQDSVINENNNLQQEVLRLKQALIQKEKERLDQQQRYETIISERELRIKTLIEENLQQLAKIREQEQIIRLNEDIADQLAQANKLIEVLTEQKRKLQQELETASDYILALEDKVYKANKTSLELLRQLKDAEIEIETLKNYIIELKQRIAVYIPVKDDVIDKKLAEFINNYPDRQKLKIMFLRESEGVYQFGSKRVAVRVDKDKINIRVGGGYLSIDEFLDQYTPAELDKMERKDPLKKFSEKIAMQKTLVGKEVRESSPIRSPTRQ</sequence>
<name>A0A078AUB8_STYLE</name>
<dbReference type="InterPro" id="IPR003108">
    <property type="entry name" value="GAR_dom"/>
</dbReference>
<gene>
    <name evidence="7" type="primary">Contig10045.g10733</name>
    <name evidence="7" type="ORF">STYLEM_14678</name>
</gene>
<feature type="domain" description="GAR" evidence="6">
    <location>
        <begin position="269"/>
        <end position="345"/>
    </location>
</feature>
<keyword evidence="2" id="KW-0963">Cytoplasm</keyword>
<evidence type="ECO:0000256" key="4">
    <source>
        <dbReference type="SAM" id="Coils"/>
    </source>
</evidence>
<dbReference type="AlphaFoldDB" id="A0A078AUB8"/>
<dbReference type="OrthoDB" id="298720at2759"/>
<feature type="compositionally biased region" description="Low complexity" evidence="5">
    <location>
        <begin position="17"/>
        <end position="28"/>
    </location>
</feature>
<reference evidence="7 8" key="1">
    <citation type="submission" date="2014-06" db="EMBL/GenBank/DDBJ databases">
        <authorList>
            <person name="Swart Estienne"/>
        </authorList>
    </citation>
    <scope>NUCLEOTIDE SEQUENCE [LARGE SCALE GENOMIC DNA]</scope>
    <source>
        <strain evidence="7 8">130c</strain>
    </source>
</reference>
<dbReference type="GO" id="GO:0005856">
    <property type="term" value="C:cytoskeleton"/>
    <property type="evidence" value="ECO:0007669"/>
    <property type="project" value="UniProtKB-SubCell"/>
</dbReference>